<keyword evidence="1 2" id="KW-0597">Phosphoprotein</keyword>
<proteinExistence type="predicted"/>
<evidence type="ECO:0000259" key="4">
    <source>
        <dbReference type="PROSITE" id="PS50887"/>
    </source>
</evidence>
<sequence>MKAKILSVDDNPANLIGVRRLLEKVDGVEIVEARTGNEALAATLDHDFALILLDLHMPDMSGFEVAAFLAQEERTRETPIVFVTATHADELHEARGYRSGAVDYITKPLDERILLSKVQVYLELHRVRTELRQVREALAACAHQCEKEAEERRRSEAHAMHLACHDGLTGLANRRLFTERGAAVLARLEAAHTAAVVLVDLVRLRDVNARHGLGAADRVLVVIARRLAATIADDALLARIGSDEFGILLPDVDTAALDGTILRIRRALESPIDVGSGLDGVALCARIGVAVAADPEASFEQMLVRARQYMDDNA</sequence>
<dbReference type="InterPro" id="IPR000160">
    <property type="entry name" value="GGDEF_dom"/>
</dbReference>
<dbReference type="EMBL" id="SMAF01000006">
    <property type="protein sequence ID" value="TCS99247.1"/>
    <property type="molecule type" value="Genomic_DNA"/>
</dbReference>
<dbReference type="Gene3D" id="3.40.50.2300">
    <property type="match status" value="1"/>
</dbReference>
<evidence type="ECO:0000313" key="5">
    <source>
        <dbReference type="EMBL" id="TCS99247.1"/>
    </source>
</evidence>
<reference evidence="5 6" key="1">
    <citation type="submission" date="2019-03" db="EMBL/GenBank/DDBJ databases">
        <title>Genomic Encyclopedia of Type Strains, Phase IV (KMG-IV): sequencing the most valuable type-strain genomes for metagenomic binning, comparative biology and taxonomic classification.</title>
        <authorList>
            <person name="Goeker M."/>
        </authorList>
    </citation>
    <scope>NUCLEOTIDE SEQUENCE [LARGE SCALE GENOMIC DNA]</scope>
    <source>
        <strain evidence="5 6">DSM 21944</strain>
    </source>
</reference>
<dbReference type="Pfam" id="PF00072">
    <property type="entry name" value="Response_reg"/>
    <property type="match status" value="1"/>
</dbReference>
<feature type="modified residue" description="4-aspartylphosphate" evidence="2">
    <location>
        <position position="54"/>
    </location>
</feature>
<dbReference type="RefSeq" id="WP_164484030.1">
    <property type="nucleotide sequence ID" value="NZ_JBHLWF010000031.1"/>
</dbReference>
<evidence type="ECO:0000256" key="2">
    <source>
        <dbReference type="PROSITE-ProRule" id="PRU00169"/>
    </source>
</evidence>
<dbReference type="PROSITE" id="PS50887">
    <property type="entry name" value="GGDEF"/>
    <property type="match status" value="1"/>
</dbReference>
<dbReference type="GO" id="GO:0000160">
    <property type="term" value="P:phosphorelay signal transduction system"/>
    <property type="evidence" value="ECO:0007669"/>
    <property type="project" value="InterPro"/>
</dbReference>
<dbReference type="SMART" id="SM00448">
    <property type="entry name" value="REC"/>
    <property type="match status" value="1"/>
</dbReference>
<dbReference type="CDD" id="cd01949">
    <property type="entry name" value="GGDEF"/>
    <property type="match status" value="1"/>
</dbReference>
<keyword evidence="6" id="KW-1185">Reference proteome</keyword>
<dbReference type="Pfam" id="PF00990">
    <property type="entry name" value="GGDEF"/>
    <property type="match status" value="1"/>
</dbReference>
<dbReference type="SMART" id="SM00267">
    <property type="entry name" value="GGDEF"/>
    <property type="match status" value="1"/>
</dbReference>
<dbReference type="Proteomes" id="UP000294599">
    <property type="component" value="Unassembled WGS sequence"/>
</dbReference>
<evidence type="ECO:0000259" key="3">
    <source>
        <dbReference type="PROSITE" id="PS50110"/>
    </source>
</evidence>
<dbReference type="InterPro" id="IPR001789">
    <property type="entry name" value="Sig_transdc_resp-reg_receiver"/>
</dbReference>
<dbReference type="InterPro" id="IPR050595">
    <property type="entry name" value="Bact_response_regulator"/>
</dbReference>
<dbReference type="Gene3D" id="3.30.70.270">
    <property type="match status" value="1"/>
</dbReference>
<dbReference type="PANTHER" id="PTHR44591:SF3">
    <property type="entry name" value="RESPONSE REGULATORY DOMAIN-CONTAINING PROTEIN"/>
    <property type="match status" value="1"/>
</dbReference>
<feature type="domain" description="Response regulatory" evidence="3">
    <location>
        <begin position="4"/>
        <end position="122"/>
    </location>
</feature>
<name>A0A4V2UWD9_9GAMM</name>
<dbReference type="PROSITE" id="PS50110">
    <property type="entry name" value="RESPONSE_REGULATORY"/>
    <property type="match status" value="1"/>
</dbReference>
<dbReference type="InterPro" id="IPR011006">
    <property type="entry name" value="CheY-like_superfamily"/>
</dbReference>
<gene>
    <name evidence="5" type="ORF">EDC25_10685</name>
</gene>
<protein>
    <submittedName>
        <fullName evidence="5">Response regulator receiver modulated diguanylate cyclase</fullName>
    </submittedName>
</protein>
<dbReference type="SUPFAM" id="SSF55073">
    <property type="entry name" value="Nucleotide cyclase"/>
    <property type="match status" value="1"/>
</dbReference>
<evidence type="ECO:0000313" key="6">
    <source>
        <dbReference type="Proteomes" id="UP000294599"/>
    </source>
</evidence>
<accession>A0A4V2UWD9</accession>
<organism evidence="5 6">
    <name type="scientific">Pseudofulvimonas gallinarii</name>
    <dbReference type="NCBI Taxonomy" id="634155"/>
    <lineage>
        <taxon>Bacteria</taxon>
        <taxon>Pseudomonadati</taxon>
        <taxon>Pseudomonadota</taxon>
        <taxon>Gammaproteobacteria</taxon>
        <taxon>Lysobacterales</taxon>
        <taxon>Rhodanobacteraceae</taxon>
        <taxon>Pseudofulvimonas</taxon>
    </lineage>
</organism>
<dbReference type="SUPFAM" id="SSF52172">
    <property type="entry name" value="CheY-like"/>
    <property type="match status" value="1"/>
</dbReference>
<dbReference type="NCBIfam" id="TIGR00254">
    <property type="entry name" value="GGDEF"/>
    <property type="match status" value="1"/>
</dbReference>
<dbReference type="InterPro" id="IPR029787">
    <property type="entry name" value="Nucleotide_cyclase"/>
</dbReference>
<dbReference type="InterPro" id="IPR043128">
    <property type="entry name" value="Rev_trsase/Diguanyl_cyclase"/>
</dbReference>
<comment type="caution">
    <text evidence="5">The sequence shown here is derived from an EMBL/GenBank/DDBJ whole genome shotgun (WGS) entry which is preliminary data.</text>
</comment>
<evidence type="ECO:0000256" key="1">
    <source>
        <dbReference type="ARBA" id="ARBA00022553"/>
    </source>
</evidence>
<dbReference type="AlphaFoldDB" id="A0A4V2UWD9"/>
<feature type="domain" description="GGDEF" evidence="4">
    <location>
        <begin position="192"/>
        <end position="314"/>
    </location>
</feature>
<dbReference type="PANTHER" id="PTHR44591">
    <property type="entry name" value="STRESS RESPONSE REGULATOR PROTEIN 1"/>
    <property type="match status" value="1"/>
</dbReference>